<sequence>MKEARRAVLVLLLLVPLLPLDHCRDVPMLPEKSSNAGPDSIEYGIKFAACYPTNCDTGVQCFCCKFYPGSACYPTEGECRDHCIRLHPQLLP</sequence>
<name>A0AAV8PCW0_ENSVE</name>
<reference evidence="2 3" key="1">
    <citation type="submission" date="2022-12" db="EMBL/GenBank/DDBJ databases">
        <title>Chromosome-scale assembly of the Ensete ventricosum genome.</title>
        <authorList>
            <person name="Dussert Y."/>
            <person name="Stocks J."/>
            <person name="Wendawek A."/>
            <person name="Woldeyes F."/>
            <person name="Nichols R.A."/>
            <person name="Borrell J.S."/>
        </authorList>
    </citation>
    <scope>NUCLEOTIDE SEQUENCE [LARGE SCALE GENOMIC DNA]</scope>
    <source>
        <strain evidence="3">cv. Maze</strain>
        <tissue evidence="2">Seeds</tissue>
    </source>
</reference>
<dbReference type="AlphaFoldDB" id="A0AAV8PCW0"/>
<evidence type="ECO:0000256" key="1">
    <source>
        <dbReference type="SAM" id="SignalP"/>
    </source>
</evidence>
<comment type="caution">
    <text evidence="2">The sequence shown here is derived from an EMBL/GenBank/DDBJ whole genome shotgun (WGS) entry which is preliminary data.</text>
</comment>
<organism evidence="2 3">
    <name type="scientific">Ensete ventricosum</name>
    <name type="common">Abyssinian banana</name>
    <name type="synonym">Musa ensete</name>
    <dbReference type="NCBI Taxonomy" id="4639"/>
    <lineage>
        <taxon>Eukaryota</taxon>
        <taxon>Viridiplantae</taxon>
        <taxon>Streptophyta</taxon>
        <taxon>Embryophyta</taxon>
        <taxon>Tracheophyta</taxon>
        <taxon>Spermatophyta</taxon>
        <taxon>Magnoliopsida</taxon>
        <taxon>Liliopsida</taxon>
        <taxon>Zingiberales</taxon>
        <taxon>Musaceae</taxon>
        <taxon>Ensete</taxon>
    </lineage>
</organism>
<gene>
    <name evidence="2" type="ORF">OPV22_023507</name>
</gene>
<evidence type="ECO:0000313" key="2">
    <source>
        <dbReference type="EMBL" id="KAJ8479780.1"/>
    </source>
</evidence>
<keyword evidence="1" id="KW-0732">Signal</keyword>
<evidence type="ECO:0008006" key="4">
    <source>
        <dbReference type="Google" id="ProtNLM"/>
    </source>
</evidence>
<protein>
    <recommendedName>
        <fullName evidence="4">Embryo surrounding factor 1 brassicaceae domain-containing protein</fullName>
    </recommendedName>
</protein>
<proteinExistence type="predicted"/>
<accession>A0AAV8PCW0</accession>
<evidence type="ECO:0000313" key="3">
    <source>
        <dbReference type="Proteomes" id="UP001222027"/>
    </source>
</evidence>
<dbReference type="EMBL" id="JAQQAF010000006">
    <property type="protein sequence ID" value="KAJ8479780.1"/>
    <property type="molecule type" value="Genomic_DNA"/>
</dbReference>
<feature type="chain" id="PRO_5043574869" description="Embryo surrounding factor 1 brassicaceae domain-containing protein" evidence="1">
    <location>
        <begin position="24"/>
        <end position="92"/>
    </location>
</feature>
<feature type="signal peptide" evidence="1">
    <location>
        <begin position="1"/>
        <end position="23"/>
    </location>
</feature>
<dbReference type="Proteomes" id="UP001222027">
    <property type="component" value="Unassembled WGS sequence"/>
</dbReference>
<keyword evidence="3" id="KW-1185">Reference proteome</keyword>